<dbReference type="RefSeq" id="WP_195816552.1">
    <property type="nucleotide sequence ID" value="NZ_JADOBH010000001.1"/>
</dbReference>
<reference evidence="1 2" key="1">
    <citation type="submission" date="2020-11" db="EMBL/GenBank/DDBJ databases">
        <title>Taxonomic investigation of Rahnella spp.</title>
        <authorList>
            <person name="Lee S.D."/>
        </authorList>
    </citation>
    <scope>NUCLEOTIDE SEQUENCE [LARGE SCALE GENOMIC DNA]</scope>
    <source>
        <strain evidence="1 2">SAP-10</strain>
    </source>
</reference>
<evidence type="ECO:0000313" key="2">
    <source>
        <dbReference type="Proteomes" id="UP000600307"/>
    </source>
</evidence>
<sequence length="210" mass="23664">MRKVDKGIEPPSLTDWKAANPAGNYTGLTNRERVDIRFYCVREQFYICAYCCQAITGQNDDCMNEHVEARKLAPHRSLDYKNIVASCTALNQCDDSHGAQPLPLTPFMNECETEFRFKISGRIEGLSARAEETIRVLNLGDTEKNNRALIEKRKQLVSTLMLKNGLDAEEGLEDDDLLRGVIEDISTPADGHLEAFSPVMVNILRQWITA</sequence>
<accession>A0ABS0DJA3</accession>
<comment type="caution">
    <text evidence="1">The sequence shown here is derived from an EMBL/GenBank/DDBJ whole genome shotgun (WGS) entry which is preliminary data.</text>
</comment>
<dbReference type="Proteomes" id="UP000600307">
    <property type="component" value="Unassembled WGS sequence"/>
</dbReference>
<protein>
    <submittedName>
        <fullName evidence="1">TIGR02646 family protein</fullName>
    </submittedName>
</protein>
<evidence type="ECO:0000313" key="1">
    <source>
        <dbReference type="EMBL" id="MBF7953981.1"/>
    </source>
</evidence>
<keyword evidence="2" id="KW-1185">Reference proteome</keyword>
<dbReference type="EMBL" id="JADOBH010000001">
    <property type="protein sequence ID" value="MBF7953981.1"/>
    <property type="molecule type" value="Genomic_DNA"/>
</dbReference>
<proteinExistence type="predicted"/>
<organism evidence="1 2">
    <name type="scientific">Rahnella victoriana</name>
    <dbReference type="NCBI Taxonomy" id="1510570"/>
    <lineage>
        <taxon>Bacteria</taxon>
        <taxon>Pseudomonadati</taxon>
        <taxon>Pseudomonadota</taxon>
        <taxon>Gammaproteobacteria</taxon>
        <taxon>Enterobacterales</taxon>
        <taxon>Yersiniaceae</taxon>
        <taxon>Rahnella</taxon>
    </lineage>
</organism>
<gene>
    <name evidence="1" type="ORF">IV431_00260</name>
</gene>
<name>A0ABS0DJA3_9GAMM</name>